<evidence type="ECO:0000256" key="2">
    <source>
        <dbReference type="ARBA" id="ARBA00022598"/>
    </source>
</evidence>
<evidence type="ECO:0000256" key="1">
    <source>
        <dbReference type="ARBA" id="ARBA00005061"/>
    </source>
</evidence>
<evidence type="ECO:0000256" key="6">
    <source>
        <dbReference type="ARBA" id="ARBA00022840"/>
    </source>
</evidence>
<evidence type="ECO:0000256" key="5">
    <source>
        <dbReference type="ARBA" id="ARBA00022833"/>
    </source>
</evidence>
<comment type="catalytic activity">
    <reaction evidence="9">
        <text>7-carboxy-7-carbaguanine + NH4(+) + 2 ATP = 7-cyano-7-carbaguanine + 2 AMP + 2 diphosphate + 2 H(+)</text>
        <dbReference type="Rhea" id="RHEA:27982"/>
        <dbReference type="ChEBI" id="CHEBI:15378"/>
        <dbReference type="ChEBI" id="CHEBI:28938"/>
        <dbReference type="ChEBI" id="CHEBI:30616"/>
        <dbReference type="ChEBI" id="CHEBI:33019"/>
        <dbReference type="ChEBI" id="CHEBI:45075"/>
        <dbReference type="ChEBI" id="CHEBI:61036"/>
        <dbReference type="ChEBI" id="CHEBI:456215"/>
        <dbReference type="EC" id="6.3.4.20"/>
    </reaction>
</comment>
<keyword evidence="5" id="KW-0862">Zinc</keyword>
<evidence type="ECO:0000256" key="7">
    <source>
        <dbReference type="ARBA" id="ARBA00037993"/>
    </source>
</evidence>
<comment type="pathway">
    <text evidence="1">Purine metabolism; 7-cyano-7-deazaguanine biosynthesis.</text>
</comment>
<evidence type="ECO:0000256" key="3">
    <source>
        <dbReference type="ARBA" id="ARBA00022723"/>
    </source>
</evidence>
<name>A0A5B9HVZ5_BACCE</name>
<dbReference type="Gene3D" id="3.40.1190.20">
    <property type="match status" value="1"/>
</dbReference>
<dbReference type="GO" id="GO:0005524">
    <property type="term" value="F:ATP binding"/>
    <property type="evidence" value="ECO:0007669"/>
    <property type="project" value="UniProtKB-KW"/>
</dbReference>
<reference evidence="10" key="1">
    <citation type="submission" date="2019-08" db="EMBL/GenBank/DDBJ databases">
        <title>Antibiosis Participates in the Biocontrol of Bucillus cereus 0-9 Against Rice Sheath Blight.</title>
        <authorList>
            <person name="Wang G."/>
            <person name="Liu F."/>
        </authorList>
    </citation>
    <scope>NUCLEOTIDE SEQUENCE</scope>
    <source>
        <strain evidence="10">09</strain>
        <plasmid evidence="10">unnamed1</plasmid>
    </source>
</reference>
<dbReference type="GO" id="GO:0016874">
    <property type="term" value="F:ligase activity"/>
    <property type="evidence" value="ECO:0007669"/>
    <property type="project" value="UniProtKB-KW"/>
</dbReference>
<dbReference type="RefSeq" id="WP_168455212.1">
    <property type="nucleotide sequence ID" value="NZ_CP042875.1"/>
</dbReference>
<gene>
    <name evidence="10" type="ORF">FRY47_28725</name>
</gene>
<keyword evidence="6" id="KW-0067">ATP-binding</keyword>
<keyword evidence="4" id="KW-0547">Nucleotide-binding</keyword>
<evidence type="ECO:0000313" key="10">
    <source>
        <dbReference type="EMBL" id="QEF20283.1"/>
    </source>
</evidence>
<dbReference type="InterPro" id="IPR014729">
    <property type="entry name" value="Rossmann-like_a/b/a_fold"/>
</dbReference>
<sequence>MLNNKENRFLIVGEVFTDVHLDLKDSVLRLGGIFHSARAFASMNINYAIAAIAPKYLYESIRAWGLKLDSQMTNIIGEIEGSPNLITIKDSAENGDQGYNDILREQSRITINCLELKKLIQEYNPTDIILYPGKYVVEDILTVLDKFKVKLHIDVQYEANYMKILNGKMDLETIIFSTSANLFKDNNSSVINLLNSPLINRSNAFLLKENRGGSRYYNTNNEAWYKAPAFKTDTIHSVGVGDCFNAIFLSIKKERSIESALKIASYVAMLYASTMDFEEFKELVSVLNFDEVDKFQGNQLSWEQRQKHHIYIAGPDFPDVDTRFIEEIYNSLNYHNFIPHRPVIENGIITGNEPEDIQIKAYQKDIDLLNQSSLLVAVILNDDPGTYVEIGWMAKSGKPVIIFDPYENVRNLFLKKTATFVTSSINEVIDLVFEILGKENAGPARQYDSLLLTSGGLDSTVLAYKLLSEGKKVLPVFFNYGQHFSDTEYDTLLEVLPRQLLSHVKVVNIIDIFKDSNSRMIKEPNLWVDDVTANDLYLPYRNLLFLSIASSIAQTLGIKDVYSAFINSNHAKEIDCSKEFFDQLSEMLVEYGSVQINMPFRELTKAEVIELGVKMKVPIAKTYSCQANSITPCGVCPNCVDRIKGFQVASSSFNNKVE</sequence>
<geneLocation type="plasmid" evidence="10">
    <name>unnamed1</name>
</geneLocation>
<keyword evidence="10" id="KW-0614">Plasmid</keyword>
<evidence type="ECO:0000256" key="9">
    <source>
        <dbReference type="ARBA" id="ARBA00047890"/>
    </source>
</evidence>
<keyword evidence="2" id="KW-0436">Ligase</keyword>
<dbReference type="EC" id="6.3.4.20" evidence="8"/>
<dbReference type="GO" id="GO:0046872">
    <property type="term" value="F:metal ion binding"/>
    <property type="evidence" value="ECO:0007669"/>
    <property type="project" value="UniProtKB-KW"/>
</dbReference>
<dbReference type="EMBL" id="CP042875">
    <property type="protein sequence ID" value="QEF20283.1"/>
    <property type="molecule type" value="Genomic_DNA"/>
</dbReference>
<dbReference type="PANTHER" id="PTHR42914">
    <property type="entry name" value="7-CYANO-7-DEAZAGUANINE SYNTHASE"/>
    <property type="match status" value="1"/>
</dbReference>
<dbReference type="InterPro" id="IPR007710">
    <property type="entry name" value="Nucleoside_deoxyribTrfase"/>
</dbReference>
<dbReference type="PANTHER" id="PTHR42914:SF1">
    <property type="entry name" value="7-CYANO-7-DEAZAGUANINE SYNTHASE"/>
    <property type="match status" value="1"/>
</dbReference>
<evidence type="ECO:0000256" key="8">
    <source>
        <dbReference type="ARBA" id="ARBA00039149"/>
    </source>
</evidence>
<dbReference type="SUPFAM" id="SSF52309">
    <property type="entry name" value="N-(deoxy)ribosyltransferase-like"/>
    <property type="match status" value="1"/>
</dbReference>
<comment type="similarity">
    <text evidence="7">Belongs to the QueC family.</text>
</comment>
<dbReference type="Gene3D" id="3.40.50.450">
    <property type="match status" value="1"/>
</dbReference>
<dbReference type="Pfam" id="PF06508">
    <property type="entry name" value="QueC"/>
    <property type="match status" value="1"/>
</dbReference>
<protein>
    <recommendedName>
        <fullName evidence="8">7-cyano-7-deazaguanine synthase</fullName>
        <ecNumber evidence="8">6.3.4.20</ecNumber>
    </recommendedName>
</protein>
<dbReference type="SUPFAM" id="SSF52402">
    <property type="entry name" value="Adenine nucleotide alpha hydrolases-like"/>
    <property type="match status" value="1"/>
</dbReference>
<dbReference type="InterPro" id="IPR018317">
    <property type="entry name" value="QueC"/>
</dbReference>
<dbReference type="Gene3D" id="3.40.50.620">
    <property type="entry name" value="HUPs"/>
    <property type="match status" value="1"/>
</dbReference>
<accession>A0A5B9HVZ5</accession>
<dbReference type="AlphaFoldDB" id="A0A5B9HVZ5"/>
<proteinExistence type="inferred from homology"/>
<dbReference type="Pfam" id="PF05014">
    <property type="entry name" value="Nuc_deoxyrib_tr"/>
    <property type="match status" value="1"/>
</dbReference>
<organism evidence="10">
    <name type="scientific">Bacillus cereus</name>
    <dbReference type="NCBI Taxonomy" id="1396"/>
    <lineage>
        <taxon>Bacteria</taxon>
        <taxon>Bacillati</taxon>
        <taxon>Bacillota</taxon>
        <taxon>Bacilli</taxon>
        <taxon>Bacillales</taxon>
        <taxon>Bacillaceae</taxon>
        <taxon>Bacillus</taxon>
        <taxon>Bacillus cereus group</taxon>
    </lineage>
</organism>
<dbReference type="InterPro" id="IPR029056">
    <property type="entry name" value="Ribokinase-like"/>
</dbReference>
<keyword evidence="3" id="KW-0479">Metal-binding</keyword>
<evidence type="ECO:0000256" key="4">
    <source>
        <dbReference type="ARBA" id="ARBA00022741"/>
    </source>
</evidence>
<dbReference type="SUPFAM" id="SSF53613">
    <property type="entry name" value="Ribokinase-like"/>
    <property type="match status" value="1"/>
</dbReference>